<dbReference type="Gene3D" id="3.60.20.10">
    <property type="entry name" value="Glutamine Phosphoribosylpyrophosphate, subunit 1, domain 1"/>
    <property type="match status" value="1"/>
</dbReference>
<gene>
    <name evidence="1" type="ORF">A3K51_02425</name>
</gene>
<evidence type="ECO:0000313" key="1">
    <source>
        <dbReference type="EMBL" id="OGB73671.1"/>
    </source>
</evidence>
<evidence type="ECO:0000313" key="2">
    <source>
        <dbReference type="Proteomes" id="UP000178085"/>
    </source>
</evidence>
<accession>A0A1F4NQE3</accession>
<proteinExistence type="predicted"/>
<dbReference type="EMBL" id="METD01000001">
    <property type="protein sequence ID" value="OGB73671.1"/>
    <property type="molecule type" value="Genomic_DNA"/>
</dbReference>
<reference evidence="1 2" key="1">
    <citation type="journal article" date="2016" name="Nat. Commun.">
        <title>Thousands of microbial genomes shed light on interconnected biogeochemical processes in an aquifer system.</title>
        <authorList>
            <person name="Anantharaman K."/>
            <person name="Brown C.T."/>
            <person name="Hug L.A."/>
            <person name="Sharon I."/>
            <person name="Castelle C.J."/>
            <person name="Probst A.J."/>
            <person name="Thomas B.C."/>
            <person name="Singh A."/>
            <person name="Wilkins M.J."/>
            <person name="Karaoz U."/>
            <person name="Brodie E.L."/>
            <person name="Williams K.H."/>
            <person name="Hubbard S.S."/>
            <person name="Banfield J.F."/>
        </authorList>
    </citation>
    <scope>NUCLEOTIDE SEQUENCE [LARGE SCALE GENOMIC DNA]</scope>
</reference>
<dbReference type="Proteomes" id="UP000178085">
    <property type="component" value="Unassembled WGS sequence"/>
</dbReference>
<comment type="caution">
    <text evidence="1">The sequence shown here is derived from an EMBL/GenBank/DDBJ whole genome shotgun (WGS) entry which is preliminary data.</text>
</comment>
<protein>
    <submittedName>
        <fullName evidence="1">Uncharacterized protein</fullName>
    </submittedName>
</protein>
<sequence>MTVCIGALAENGQKLVLVSDKMITANIPIAYQFQKPDVQKIYPINNNAQVLTAGNALYAHEIVRMAVKRVAKERLEGKDAHSVEEITEIIRSIYQAFRLQKVVQLVLEPRGLSLDAYYSNQQRLHQGMVGEIEQNLVNYNIGVELIVAGINPGDGCHLYSITHPGVSACHDTIGYACVGSGAPHALYSLIASEYTKDKLVGQVEAYVDDAKKKSEVAPGVGTETEKIILPPATIEAVPEVMHTAVPVLDNPQPPV</sequence>
<dbReference type="SUPFAM" id="SSF56235">
    <property type="entry name" value="N-terminal nucleophile aminohydrolases (Ntn hydrolases)"/>
    <property type="match status" value="1"/>
</dbReference>
<organism evidence="1 2">
    <name type="scientific">candidate division Kazan bacterium RIFCSPLOWO2_01_FULL_45_19</name>
    <dbReference type="NCBI Taxonomy" id="1798538"/>
    <lineage>
        <taxon>Bacteria</taxon>
        <taxon>Bacteria division Kazan-3B-28</taxon>
    </lineage>
</organism>
<dbReference type="InterPro" id="IPR029055">
    <property type="entry name" value="Ntn_hydrolases_N"/>
</dbReference>
<dbReference type="AlphaFoldDB" id="A0A1F4NQE3"/>
<name>A0A1F4NQE3_UNCK3</name>